<protein>
    <submittedName>
        <fullName evidence="1">Uncharacterized protein</fullName>
    </submittedName>
</protein>
<evidence type="ECO:0000313" key="2">
    <source>
        <dbReference type="Proteomes" id="UP000032180"/>
    </source>
</evidence>
<accession>A0A0D9XE52</accession>
<dbReference type="AlphaFoldDB" id="A0A0D9XE52"/>
<dbReference type="HOGENOM" id="CLU_3127213_0_0_1"/>
<reference evidence="2" key="2">
    <citation type="submission" date="2013-12" db="EMBL/GenBank/DDBJ databases">
        <authorList>
            <person name="Yu Y."/>
            <person name="Lee S."/>
            <person name="de Baynast K."/>
            <person name="Wissotski M."/>
            <person name="Liu L."/>
            <person name="Talag J."/>
            <person name="Goicoechea J."/>
            <person name="Angelova A."/>
            <person name="Jetty R."/>
            <person name="Kudrna D."/>
            <person name="Golser W."/>
            <person name="Rivera L."/>
            <person name="Zhang J."/>
            <person name="Wing R."/>
        </authorList>
    </citation>
    <scope>NUCLEOTIDE SEQUENCE</scope>
</reference>
<organism evidence="1 2">
    <name type="scientific">Leersia perrieri</name>
    <dbReference type="NCBI Taxonomy" id="77586"/>
    <lineage>
        <taxon>Eukaryota</taxon>
        <taxon>Viridiplantae</taxon>
        <taxon>Streptophyta</taxon>
        <taxon>Embryophyta</taxon>
        <taxon>Tracheophyta</taxon>
        <taxon>Spermatophyta</taxon>
        <taxon>Magnoliopsida</taxon>
        <taxon>Liliopsida</taxon>
        <taxon>Poales</taxon>
        <taxon>Poaceae</taxon>
        <taxon>BOP clade</taxon>
        <taxon>Oryzoideae</taxon>
        <taxon>Oryzeae</taxon>
        <taxon>Oryzinae</taxon>
        <taxon>Leersia</taxon>
    </lineage>
</organism>
<evidence type="ECO:0000313" key="1">
    <source>
        <dbReference type="EnsemblPlants" id="LPERR09G08340.1"/>
    </source>
</evidence>
<dbReference type="Gramene" id="LPERR09G08340.1">
    <property type="protein sequence ID" value="LPERR09G08340.1"/>
    <property type="gene ID" value="LPERR09G08340"/>
</dbReference>
<dbReference type="Proteomes" id="UP000032180">
    <property type="component" value="Chromosome 9"/>
</dbReference>
<reference evidence="1 2" key="1">
    <citation type="submission" date="2012-08" db="EMBL/GenBank/DDBJ databases">
        <title>Oryza genome evolution.</title>
        <authorList>
            <person name="Wing R.A."/>
        </authorList>
    </citation>
    <scope>NUCLEOTIDE SEQUENCE</scope>
</reference>
<proteinExistence type="predicted"/>
<keyword evidence="2" id="KW-1185">Reference proteome</keyword>
<reference evidence="1" key="3">
    <citation type="submission" date="2015-04" db="UniProtKB">
        <authorList>
            <consortium name="EnsemblPlants"/>
        </authorList>
    </citation>
    <scope>IDENTIFICATION</scope>
</reference>
<sequence length="50" mass="5324">MESPMLSTPLSRNSSSSIHLNSSGVVTAPAAASLSRILHLRIKPSMLYIT</sequence>
<dbReference type="EnsemblPlants" id="LPERR09G08340.1">
    <property type="protein sequence ID" value="LPERR09G08340.1"/>
    <property type="gene ID" value="LPERR09G08340"/>
</dbReference>
<name>A0A0D9XE52_9ORYZ</name>